<dbReference type="SUPFAM" id="SSF53850">
    <property type="entry name" value="Periplasmic binding protein-like II"/>
    <property type="match status" value="1"/>
</dbReference>
<keyword evidence="3" id="KW-0238">DNA-binding</keyword>
<evidence type="ECO:0000259" key="6">
    <source>
        <dbReference type="PROSITE" id="PS50931"/>
    </source>
</evidence>
<evidence type="ECO:0000313" key="8">
    <source>
        <dbReference type="Proteomes" id="UP000643405"/>
    </source>
</evidence>
<keyword evidence="8" id="KW-1185">Reference proteome</keyword>
<dbReference type="InterPro" id="IPR005119">
    <property type="entry name" value="LysR_subst-bd"/>
</dbReference>
<name>A0A8J6PST0_9HYPH</name>
<evidence type="ECO:0000256" key="5">
    <source>
        <dbReference type="SAM" id="Phobius"/>
    </source>
</evidence>
<dbReference type="PROSITE" id="PS50931">
    <property type="entry name" value="HTH_LYSR"/>
    <property type="match status" value="1"/>
</dbReference>
<dbReference type="InterPro" id="IPR050176">
    <property type="entry name" value="LTTR"/>
</dbReference>
<dbReference type="PANTHER" id="PTHR30579:SF7">
    <property type="entry name" value="HTH-TYPE TRANSCRIPTIONAL REGULATOR LRHA-RELATED"/>
    <property type="match status" value="1"/>
</dbReference>
<dbReference type="InterPro" id="IPR000847">
    <property type="entry name" value="LysR_HTH_N"/>
</dbReference>
<organism evidence="7 8">
    <name type="scientific">Oryzicola mucosus</name>
    <dbReference type="NCBI Taxonomy" id="2767425"/>
    <lineage>
        <taxon>Bacteria</taxon>
        <taxon>Pseudomonadati</taxon>
        <taxon>Pseudomonadota</taxon>
        <taxon>Alphaproteobacteria</taxon>
        <taxon>Hyphomicrobiales</taxon>
        <taxon>Phyllobacteriaceae</taxon>
        <taxon>Oryzicola</taxon>
    </lineage>
</organism>
<dbReference type="SUPFAM" id="SSF46785">
    <property type="entry name" value="Winged helix' DNA-binding domain"/>
    <property type="match status" value="1"/>
</dbReference>
<sequence length="323" mass="35812">MGIDMAASPLDLDQLQTFITIADTGSFTRAADEVHRTQSAVSMQMRRLEERIGKPLFEKDGRTNKLSEEGERLLTHARKLLQLNRETLALFDDKALEGTVRIGMPDDYADRFLPEIMARFSRSNPRVELSVICEPTINLLELTRRGNLDIAVVTECDEVRPVEIVRQEPLLWVSSASHMVHEEEILPMAFGRPNCRWRLTAVEALERSARRHRVLFTSWSATVITAAVLSGLAVSVLPECALRPGMRVLGEADGFGSLPDCGIGILRGHTSRPEIVEALARHISESLDNISVPVIEDGGSFDFAAVTSVKGRRLKPGHVLAGW</sequence>
<evidence type="ECO:0000256" key="4">
    <source>
        <dbReference type="ARBA" id="ARBA00023163"/>
    </source>
</evidence>
<dbReference type="AlphaFoldDB" id="A0A8J6PST0"/>
<comment type="caution">
    <text evidence="7">The sequence shown here is derived from an EMBL/GenBank/DDBJ whole genome shotgun (WGS) entry which is preliminary data.</text>
</comment>
<dbReference type="InterPro" id="IPR036388">
    <property type="entry name" value="WH-like_DNA-bd_sf"/>
</dbReference>
<comment type="similarity">
    <text evidence="1">Belongs to the LysR transcriptional regulatory family.</text>
</comment>
<dbReference type="InterPro" id="IPR036390">
    <property type="entry name" value="WH_DNA-bd_sf"/>
</dbReference>
<accession>A0A8J6PST0</accession>
<dbReference type="PRINTS" id="PR00039">
    <property type="entry name" value="HTHLYSR"/>
</dbReference>
<keyword evidence="5" id="KW-0472">Membrane</keyword>
<gene>
    <name evidence="7" type="ORF">ICI42_00195</name>
</gene>
<dbReference type="EMBL" id="JACVVX010000001">
    <property type="protein sequence ID" value="MBD0413078.1"/>
    <property type="molecule type" value="Genomic_DNA"/>
</dbReference>
<keyword evidence="5" id="KW-0812">Transmembrane</keyword>
<evidence type="ECO:0000256" key="1">
    <source>
        <dbReference type="ARBA" id="ARBA00009437"/>
    </source>
</evidence>
<keyword evidence="2" id="KW-0805">Transcription regulation</keyword>
<reference evidence="7" key="1">
    <citation type="submission" date="2020-09" db="EMBL/GenBank/DDBJ databases">
        <title>Genome seq and assembly of Tianweitania sp.</title>
        <authorList>
            <person name="Chhetri G."/>
        </authorList>
    </citation>
    <scope>NUCLEOTIDE SEQUENCE</scope>
    <source>
        <strain evidence="7">Rool2</strain>
    </source>
</reference>
<dbReference type="Gene3D" id="1.10.10.10">
    <property type="entry name" value="Winged helix-like DNA-binding domain superfamily/Winged helix DNA-binding domain"/>
    <property type="match status" value="1"/>
</dbReference>
<evidence type="ECO:0000256" key="3">
    <source>
        <dbReference type="ARBA" id="ARBA00023125"/>
    </source>
</evidence>
<proteinExistence type="inferred from homology"/>
<dbReference type="Pfam" id="PF00126">
    <property type="entry name" value="HTH_1"/>
    <property type="match status" value="1"/>
</dbReference>
<dbReference type="Gene3D" id="3.40.190.10">
    <property type="entry name" value="Periplasmic binding protein-like II"/>
    <property type="match status" value="2"/>
</dbReference>
<evidence type="ECO:0000313" key="7">
    <source>
        <dbReference type="EMBL" id="MBD0413078.1"/>
    </source>
</evidence>
<dbReference type="Pfam" id="PF03466">
    <property type="entry name" value="LysR_substrate"/>
    <property type="match status" value="1"/>
</dbReference>
<feature type="transmembrane region" description="Helical" evidence="5">
    <location>
        <begin position="214"/>
        <end position="237"/>
    </location>
</feature>
<evidence type="ECO:0000256" key="2">
    <source>
        <dbReference type="ARBA" id="ARBA00023015"/>
    </source>
</evidence>
<dbReference type="GO" id="GO:0003677">
    <property type="term" value="F:DNA binding"/>
    <property type="evidence" value="ECO:0007669"/>
    <property type="project" value="UniProtKB-KW"/>
</dbReference>
<dbReference type="PANTHER" id="PTHR30579">
    <property type="entry name" value="TRANSCRIPTIONAL REGULATOR"/>
    <property type="match status" value="1"/>
</dbReference>
<protein>
    <submittedName>
        <fullName evidence="7">LysR family transcriptional regulator</fullName>
    </submittedName>
</protein>
<dbReference type="Proteomes" id="UP000643405">
    <property type="component" value="Unassembled WGS sequence"/>
</dbReference>
<dbReference type="GO" id="GO:0003700">
    <property type="term" value="F:DNA-binding transcription factor activity"/>
    <property type="evidence" value="ECO:0007669"/>
    <property type="project" value="InterPro"/>
</dbReference>
<keyword evidence="5" id="KW-1133">Transmembrane helix</keyword>
<dbReference type="FunFam" id="1.10.10.10:FF:000001">
    <property type="entry name" value="LysR family transcriptional regulator"/>
    <property type="match status" value="1"/>
</dbReference>
<feature type="domain" description="HTH lysR-type" evidence="6">
    <location>
        <begin position="10"/>
        <end position="67"/>
    </location>
</feature>
<keyword evidence="4" id="KW-0804">Transcription</keyword>